<dbReference type="PROSITE" id="PS50041">
    <property type="entry name" value="C_TYPE_LECTIN_2"/>
    <property type="match status" value="1"/>
</dbReference>
<protein>
    <recommendedName>
        <fullName evidence="3">C-type lectin domain-containing protein</fullName>
    </recommendedName>
</protein>
<accession>A0AAV2Q5T9</accession>
<feature type="domain" description="C-type lectin" evidence="3">
    <location>
        <begin position="31"/>
        <end position="154"/>
    </location>
</feature>
<keyword evidence="1" id="KW-0472">Membrane</keyword>
<dbReference type="Gene3D" id="3.10.100.10">
    <property type="entry name" value="Mannose-Binding Protein A, subunit A"/>
    <property type="match status" value="1"/>
</dbReference>
<evidence type="ECO:0000313" key="5">
    <source>
        <dbReference type="Proteomes" id="UP001497623"/>
    </source>
</evidence>
<proteinExistence type="predicted"/>
<evidence type="ECO:0000256" key="2">
    <source>
        <dbReference type="SAM" id="SignalP"/>
    </source>
</evidence>
<evidence type="ECO:0000259" key="3">
    <source>
        <dbReference type="PROSITE" id="PS50041"/>
    </source>
</evidence>
<dbReference type="SUPFAM" id="SSF56436">
    <property type="entry name" value="C-type lectin-like"/>
    <property type="match status" value="1"/>
</dbReference>
<dbReference type="CDD" id="cd00037">
    <property type="entry name" value="CLECT"/>
    <property type="match status" value="1"/>
</dbReference>
<dbReference type="InterPro" id="IPR001304">
    <property type="entry name" value="C-type_lectin-like"/>
</dbReference>
<dbReference type="AlphaFoldDB" id="A0AAV2Q5T9"/>
<keyword evidence="1" id="KW-0812">Transmembrane</keyword>
<feature type="transmembrane region" description="Helical" evidence="1">
    <location>
        <begin position="182"/>
        <end position="206"/>
    </location>
</feature>
<sequence length="234" mass="26204">MKWFQDITSFFIVMSLTSFTKSDCPPGYSYYSSHCFRVYEPGSPLRTWEAALQECISSGGDLPMVDSWRKTMGYIITNYAPRIEGSVPSFWVGVKIDTADEWSSPKWLNGMTFMGPWAPGQPKHVAPPECLAVVPTSMNFQVLSCHQQTTLACQAPLMPVAIHTHHQAGEIEEKETLPEFQVVHIVLGAMVAVLLLLILGLTAYIFRHKLLAHGTSLRIPFLSLTKMPNVENHH</sequence>
<feature type="chain" id="PRO_5044022100" description="C-type lectin domain-containing protein" evidence="2">
    <location>
        <begin position="23"/>
        <end position="234"/>
    </location>
</feature>
<dbReference type="InterPro" id="IPR016187">
    <property type="entry name" value="CTDL_fold"/>
</dbReference>
<dbReference type="SMART" id="SM00034">
    <property type="entry name" value="CLECT"/>
    <property type="match status" value="1"/>
</dbReference>
<dbReference type="InterPro" id="IPR016186">
    <property type="entry name" value="C-type_lectin-like/link_sf"/>
</dbReference>
<keyword evidence="2" id="KW-0732">Signal</keyword>
<gene>
    <name evidence="4" type="ORF">MNOR_LOCUS8507</name>
</gene>
<reference evidence="4 5" key="1">
    <citation type="submission" date="2024-05" db="EMBL/GenBank/DDBJ databases">
        <authorList>
            <person name="Wallberg A."/>
        </authorList>
    </citation>
    <scope>NUCLEOTIDE SEQUENCE [LARGE SCALE GENOMIC DNA]</scope>
</reference>
<dbReference type="PANTHER" id="PTHR22803">
    <property type="entry name" value="MANNOSE, PHOSPHOLIPASE, LECTIN RECEPTOR RELATED"/>
    <property type="match status" value="1"/>
</dbReference>
<dbReference type="EMBL" id="CAXKWB010003975">
    <property type="protein sequence ID" value="CAL4071335.1"/>
    <property type="molecule type" value="Genomic_DNA"/>
</dbReference>
<evidence type="ECO:0000256" key="1">
    <source>
        <dbReference type="SAM" id="Phobius"/>
    </source>
</evidence>
<dbReference type="InterPro" id="IPR050111">
    <property type="entry name" value="C-type_lectin/snaclec_domain"/>
</dbReference>
<comment type="caution">
    <text evidence="4">The sequence shown here is derived from an EMBL/GenBank/DDBJ whole genome shotgun (WGS) entry which is preliminary data.</text>
</comment>
<evidence type="ECO:0000313" key="4">
    <source>
        <dbReference type="EMBL" id="CAL4071335.1"/>
    </source>
</evidence>
<organism evidence="4 5">
    <name type="scientific">Meganyctiphanes norvegica</name>
    <name type="common">Northern krill</name>
    <name type="synonym">Thysanopoda norvegica</name>
    <dbReference type="NCBI Taxonomy" id="48144"/>
    <lineage>
        <taxon>Eukaryota</taxon>
        <taxon>Metazoa</taxon>
        <taxon>Ecdysozoa</taxon>
        <taxon>Arthropoda</taxon>
        <taxon>Crustacea</taxon>
        <taxon>Multicrustacea</taxon>
        <taxon>Malacostraca</taxon>
        <taxon>Eumalacostraca</taxon>
        <taxon>Eucarida</taxon>
        <taxon>Euphausiacea</taxon>
        <taxon>Euphausiidae</taxon>
        <taxon>Meganyctiphanes</taxon>
    </lineage>
</organism>
<dbReference type="Proteomes" id="UP001497623">
    <property type="component" value="Unassembled WGS sequence"/>
</dbReference>
<keyword evidence="5" id="KW-1185">Reference proteome</keyword>
<keyword evidence="1" id="KW-1133">Transmembrane helix</keyword>
<name>A0AAV2Q5T9_MEGNR</name>
<feature type="signal peptide" evidence="2">
    <location>
        <begin position="1"/>
        <end position="22"/>
    </location>
</feature>